<protein>
    <submittedName>
        <fullName evidence="3">Choice-of-anchor C domain-containing protein</fullName>
    </submittedName>
</protein>
<sequence length="201" mass="20559">MQFSRARVAVTITVTALLFTGATAFASPSDAATRALSRFDDGSFEYQKAPANSFSELGTGQGIGPWQVTSGTVDLIGAGFWQAAEGDQSVDLNGSGPGTIAQSFTTTAGTAYRVSYDLAGNPQLGPSVKTGKALIDGQDFQDFSFDITGKSSTDMGYVGRAFTFVATGSSTTLAFTATSPGAAGPVLDNVQVQACNACPSC</sequence>
<dbReference type="AlphaFoldDB" id="A0A7W7R9Q8"/>
<dbReference type="EMBL" id="JACHJV010000002">
    <property type="protein sequence ID" value="MBB4928052.1"/>
    <property type="molecule type" value="Genomic_DNA"/>
</dbReference>
<feature type="domain" description="DUF642" evidence="2">
    <location>
        <begin position="39"/>
        <end position="192"/>
    </location>
</feature>
<dbReference type="Pfam" id="PF04862">
    <property type="entry name" value="DUF642"/>
    <property type="match status" value="1"/>
</dbReference>
<reference evidence="3 4" key="1">
    <citation type="submission" date="2020-08" db="EMBL/GenBank/DDBJ databases">
        <title>Sequencing the genomes of 1000 actinobacteria strains.</title>
        <authorList>
            <person name="Klenk H.-P."/>
        </authorList>
    </citation>
    <scope>NUCLEOTIDE SEQUENCE [LARGE SCALE GENOMIC DNA]</scope>
    <source>
        <strain evidence="3 4">DSM 41654</strain>
    </source>
</reference>
<dbReference type="NCBIfam" id="TIGR04362">
    <property type="entry name" value="choice_anch_C"/>
    <property type="match status" value="1"/>
</dbReference>
<evidence type="ECO:0000256" key="1">
    <source>
        <dbReference type="SAM" id="SignalP"/>
    </source>
</evidence>
<feature type="signal peptide" evidence="1">
    <location>
        <begin position="1"/>
        <end position="26"/>
    </location>
</feature>
<gene>
    <name evidence="3" type="ORF">FHR34_007147</name>
</gene>
<name>A0A7W7R9Q8_KITKI</name>
<feature type="chain" id="PRO_5038972410" evidence="1">
    <location>
        <begin position="27"/>
        <end position="201"/>
    </location>
</feature>
<dbReference type="RefSeq" id="WP_376778592.1">
    <property type="nucleotide sequence ID" value="NZ_JACHJV010000002.1"/>
</dbReference>
<keyword evidence="4" id="KW-1185">Reference proteome</keyword>
<evidence type="ECO:0000313" key="4">
    <source>
        <dbReference type="Proteomes" id="UP000540506"/>
    </source>
</evidence>
<keyword evidence="1" id="KW-0732">Signal</keyword>
<comment type="caution">
    <text evidence="3">The sequence shown here is derived from an EMBL/GenBank/DDBJ whole genome shotgun (WGS) entry which is preliminary data.</text>
</comment>
<evidence type="ECO:0000259" key="2">
    <source>
        <dbReference type="Pfam" id="PF04862"/>
    </source>
</evidence>
<accession>A0A7W7R9Q8</accession>
<proteinExistence type="predicted"/>
<dbReference type="Proteomes" id="UP000540506">
    <property type="component" value="Unassembled WGS sequence"/>
</dbReference>
<dbReference type="InterPro" id="IPR027576">
    <property type="entry name" value="Choice_anch_C_dom"/>
</dbReference>
<dbReference type="InterPro" id="IPR006946">
    <property type="entry name" value="DGR2-like_dom"/>
</dbReference>
<dbReference type="Gene3D" id="2.60.120.260">
    <property type="entry name" value="Galactose-binding domain-like"/>
    <property type="match status" value="1"/>
</dbReference>
<evidence type="ECO:0000313" key="3">
    <source>
        <dbReference type="EMBL" id="MBB4928052.1"/>
    </source>
</evidence>
<organism evidence="3 4">
    <name type="scientific">Kitasatospora kifunensis</name>
    <name type="common">Streptomyces kifunensis</name>
    <dbReference type="NCBI Taxonomy" id="58351"/>
    <lineage>
        <taxon>Bacteria</taxon>
        <taxon>Bacillati</taxon>
        <taxon>Actinomycetota</taxon>
        <taxon>Actinomycetes</taxon>
        <taxon>Kitasatosporales</taxon>
        <taxon>Streptomycetaceae</taxon>
        <taxon>Kitasatospora</taxon>
    </lineage>
</organism>